<gene>
    <name evidence="5" type="ORF">SAMN02982929_06280</name>
    <name evidence="6" type="ORF">SAMN05216506_1055</name>
</gene>
<dbReference type="SUPFAM" id="SSF52540">
    <property type="entry name" value="P-loop containing nucleoside triphosphate hydrolases"/>
    <property type="match status" value="1"/>
</dbReference>
<reference evidence="7 8" key="2">
    <citation type="submission" date="2016-10" db="EMBL/GenBank/DDBJ databases">
        <authorList>
            <person name="Varghese N."/>
            <person name="Submissions S."/>
        </authorList>
    </citation>
    <scope>NUCLEOTIDE SEQUENCE [LARGE SCALE GENOMIC DNA]</scope>
    <source>
        <strain evidence="8">ATCC 20501</strain>
        <strain evidence="6 7">CGMCC 4.3529</strain>
    </source>
</reference>
<dbReference type="SMART" id="SM01043">
    <property type="entry name" value="BTAD"/>
    <property type="match status" value="1"/>
</dbReference>
<comment type="similarity">
    <text evidence="1">Belongs to the AfsR/DnrI/RedD regulatory family.</text>
</comment>
<dbReference type="Proteomes" id="UP000236729">
    <property type="component" value="Unassembled WGS sequence"/>
</dbReference>
<dbReference type="EMBL" id="FNVB01000010">
    <property type="protein sequence ID" value="SEG95787.1"/>
    <property type="molecule type" value="Genomic_DNA"/>
</dbReference>
<accession>A0A1I1T3U4</accession>
<evidence type="ECO:0000313" key="7">
    <source>
        <dbReference type="Proteomes" id="UP000199690"/>
    </source>
</evidence>
<dbReference type="InterPro" id="IPR005158">
    <property type="entry name" value="BTAD"/>
</dbReference>
<dbReference type="Pfam" id="PF00931">
    <property type="entry name" value="NB-ARC"/>
    <property type="match status" value="1"/>
</dbReference>
<dbReference type="AlphaFoldDB" id="A0A1H6EDA3"/>
<dbReference type="GO" id="GO:0003677">
    <property type="term" value="F:DNA binding"/>
    <property type="evidence" value="ECO:0007669"/>
    <property type="project" value="UniProtKB-UniRule"/>
</dbReference>
<dbReference type="PANTHER" id="PTHR47691:SF3">
    <property type="entry name" value="HTH-TYPE TRANSCRIPTIONAL REGULATOR RV0890C-RELATED"/>
    <property type="match status" value="1"/>
</dbReference>
<dbReference type="GO" id="GO:0006355">
    <property type="term" value="P:regulation of DNA-templated transcription"/>
    <property type="evidence" value="ECO:0007669"/>
    <property type="project" value="InterPro"/>
</dbReference>
<dbReference type="SUPFAM" id="SSF48452">
    <property type="entry name" value="TPR-like"/>
    <property type="match status" value="2"/>
</dbReference>
<dbReference type="Pfam" id="PF03704">
    <property type="entry name" value="BTAD"/>
    <property type="match status" value="1"/>
</dbReference>
<dbReference type="PROSITE" id="PS51755">
    <property type="entry name" value="OMPR_PHOB"/>
    <property type="match status" value="1"/>
</dbReference>
<dbReference type="InterPro" id="IPR002182">
    <property type="entry name" value="NB-ARC"/>
</dbReference>
<dbReference type="Gene3D" id="1.25.40.10">
    <property type="entry name" value="Tetratricopeptide repeat domain"/>
    <property type="match status" value="3"/>
</dbReference>
<dbReference type="Pfam" id="PF00486">
    <property type="entry name" value="Trans_reg_C"/>
    <property type="match status" value="1"/>
</dbReference>
<dbReference type="InterPro" id="IPR011990">
    <property type="entry name" value="TPR-like_helical_dom_sf"/>
</dbReference>
<evidence type="ECO:0000313" key="8">
    <source>
        <dbReference type="Proteomes" id="UP000236729"/>
    </source>
</evidence>
<name>A0A1H6EDA3_9PSEU</name>
<dbReference type="PRINTS" id="PR00364">
    <property type="entry name" value="DISEASERSIST"/>
</dbReference>
<dbReference type="PANTHER" id="PTHR47691">
    <property type="entry name" value="REGULATOR-RELATED"/>
    <property type="match status" value="1"/>
</dbReference>
<dbReference type="InterPro" id="IPR036388">
    <property type="entry name" value="WH-like_DNA-bd_sf"/>
</dbReference>
<dbReference type="SMR" id="A0A1H6EDA3"/>
<dbReference type="EMBL" id="FOME01000005">
    <property type="protein sequence ID" value="SFD53262.1"/>
    <property type="molecule type" value="Genomic_DNA"/>
</dbReference>
<evidence type="ECO:0000256" key="3">
    <source>
        <dbReference type="PROSITE-ProRule" id="PRU01091"/>
    </source>
</evidence>
<dbReference type="InterPro" id="IPR001867">
    <property type="entry name" value="OmpR/PhoB-type_DNA-bd"/>
</dbReference>
<dbReference type="CDD" id="cd15831">
    <property type="entry name" value="BTAD"/>
    <property type="match status" value="1"/>
</dbReference>
<keyword evidence="2 3" id="KW-0238">DNA-binding</keyword>
<dbReference type="Proteomes" id="UP000199690">
    <property type="component" value="Unassembled WGS sequence"/>
</dbReference>
<dbReference type="Gene3D" id="1.10.10.10">
    <property type="entry name" value="Winged helix-like DNA-binding domain superfamily/Winged helix DNA-binding domain"/>
    <property type="match status" value="1"/>
</dbReference>
<dbReference type="Pfam" id="PF13424">
    <property type="entry name" value="TPR_12"/>
    <property type="match status" value="1"/>
</dbReference>
<dbReference type="InterPro" id="IPR027417">
    <property type="entry name" value="P-loop_NTPase"/>
</dbReference>
<evidence type="ECO:0000259" key="4">
    <source>
        <dbReference type="PROSITE" id="PS51755"/>
    </source>
</evidence>
<evidence type="ECO:0000313" key="6">
    <source>
        <dbReference type="EMBL" id="SFD53262.1"/>
    </source>
</evidence>
<dbReference type="Gene3D" id="3.40.50.300">
    <property type="entry name" value="P-loop containing nucleotide triphosphate hydrolases"/>
    <property type="match status" value="1"/>
</dbReference>
<protein>
    <submittedName>
        <fullName evidence="5">Predicted ATPase</fullName>
    </submittedName>
</protein>
<evidence type="ECO:0000313" key="5">
    <source>
        <dbReference type="EMBL" id="SEG95787.1"/>
    </source>
</evidence>
<feature type="DNA-binding region" description="OmpR/PhoB-type" evidence="3">
    <location>
        <begin position="1"/>
        <end position="92"/>
    </location>
</feature>
<dbReference type="SUPFAM" id="SSF46894">
    <property type="entry name" value="C-terminal effector domain of the bipartite response regulators"/>
    <property type="match status" value="1"/>
</dbReference>
<sequence>MLGPLVVRTDEGEPVALPAGQVLRVLSVLLVHRGRPVSTDRLVDVLWPRRAPRDAPAALQVKVSQLRGALAAAEPSARALVVARAGGYCLDVPADAVDAGRFEELLATGGADTRSRAEALTTALGLWRGAAFAEVADEEFAAVEAARLTELRLSAVEARAEALLELGEHAELVGELAPFIAEHPLRERLRAAHLRALYRAGRQSEALAGFTELRDRLRTELGVDPGPEIVAVHRAILDQDPLIAPRPASAPTNLPGQLTELIGRAEATRDVCALVSGNRLVTLIGPGGVGKTRLGVEAAHSLLSEHPDGVWFVELAGIDKSASSHTAVVDTVHAVLGIRDDGRSTAGPVDQLITALEGKRVLLVLDNCEHLVAEVAELTERLLRSVPGLRVLATSQEPLGISGEALYSVAALELPHSPADTGAEALPKFSAVRLFAARAAAAAPGFTIDAGNAAAVAGICRRLDGIPLALELAAARVRALGVRELAARMDDRFELLVLGHRGAPDRQQTLRAVIDWSWDQLTEAEQAVLRRLSVHADGFGLAAAEHVCASEELPRGRILDLLARLVDRSLVAMTDTEEGPRYRLLESVSLYCSDRLAQAGESDVVRQARNEYYASLAERARDRLRGADQRRWLAVVDTEYANLRSAVEDSVRRGDSAGALRLVDALAWYWFLRGRLADGVRLLDAALSTPGDPASAVRARANGWRSALMLLSGTDSDRAALVEAGLAGFDRVHDPAGRALVEWLLAEALLGGGDQSFGDALAQRALAGFRAVGDEWGIAAASSSTAHHALLRGDVAAMERDATESARIFAALGDRWGQLRAAGLLARRAEVIGDYAEAARLLRDGLRRGEELGLWPQVADMLSGLGRLALLAGDLDQARRLHERARELSADKGYVTGRFFAEAGLGLGARREGRLDDAEKHIRMLLDWNRSVGYAPGTAHSLAELGFIAELRGDPQQAHALHEEGLAVARDTGDPRAVALALEGLAGAAVLAGDAERAQELLASAEAERDGAGAPLPEQERADVDRISAAIRAALGTSSRERFGAP</sequence>
<feature type="domain" description="OmpR/PhoB-type" evidence="4">
    <location>
        <begin position="1"/>
        <end position="92"/>
    </location>
</feature>
<dbReference type="GO" id="GO:0000160">
    <property type="term" value="P:phosphorelay signal transduction system"/>
    <property type="evidence" value="ECO:0007669"/>
    <property type="project" value="InterPro"/>
</dbReference>
<accession>A0A1H6EDA3</accession>
<keyword evidence="7" id="KW-1185">Reference proteome</keyword>
<organism evidence="5 8">
    <name type="scientific">Saccharopolyspora kobensis</name>
    <dbReference type="NCBI Taxonomy" id="146035"/>
    <lineage>
        <taxon>Bacteria</taxon>
        <taxon>Bacillati</taxon>
        <taxon>Actinomycetota</taxon>
        <taxon>Actinomycetes</taxon>
        <taxon>Pseudonocardiales</taxon>
        <taxon>Pseudonocardiaceae</taxon>
        <taxon>Saccharopolyspora</taxon>
    </lineage>
</organism>
<proteinExistence type="inferred from homology"/>
<dbReference type="SMART" id="SM00862">
    <property type="entry name" value="Trans_reg_C"/>
    <property type="match status" value="1"/>
</dbReference>
<dbReference type="Pfam" id="PF25872">
    <property type="entry name" value="HTH_77"/>
    <property type="match status" value="1"/>
</dbReference>
<evidence type="ECO:0000256" key="2">
    <source>
        <dbReference type="ARBA" id="ARBA00023125"/>
    </source>
</evidence>
<dbReference type="InterPro" id="IPR016032">
    <property type="entry name" value="Sig_transdc_resp-reg_C-effctor"/>
</dbReference>
<evidence type="ECO:0000256" key="1">
    <source>
        <dbReference type="ARBA" id="ARBA00005820"/>
    </source>
</evidence>
<reference evidence="5" key="1">
    <citation type="submission" date="2016-10" db="EMBL/GenBank/DDBJ databases">
        <authorList>
            <person name="de Groot N.N."/>
        </authorList>
    </citation>
    <scope>NUCLEOTIDE SEQUENCE [LARGE SCALE GENOMIC DNA]</scope>
    <source>
        <strain evidence="5">ATCC 20501</strain>
    </source>
</reference>
<dbReference type="InterPro" id="IPR058852">
    <property type="entry name" value="HTH_77"/>
</dbReference>